<dbReference type="GO" id="GO:0052689">
    <property type="term" value="F:carboxylic ester hydrolase activity"/>
    <property type="evidence" value="ECO:0007669"/>
    <property type="project" value="TreeGrafter"/>
</dbReference>
<proteinExistence type="predicted"/>
<dbReference type="InterPro" id="IPR029058">
    <property type="entry name" value="AB_hydrolase_fold"/>
</dbReference>
<organism evidence="3 4">
    <name type="scientific">Streptomyces atratus</name>
    <dbReference type="NCBI Taxonomy" id="1893"/>
    <lineage>
        <taxon>Bacteria</taxon>
        <taxon>Bacillati</taxon>
        <taxon>Actinomycetota</taxon>
        <taxon>Actinomycetes</taxon>
        <taxon>Kitasatosporales</taxon>
        <taxon>Streptomycetaceae</taxon>
        <taxon>Streptomyces</taxon>
    </lineage>
</organism>
<feature type="transmembrane region" description="Helical" evidence="1">
    <location>
        <begin position="341"/>
        <end position="360"/>
    </location>
</feature>
<name>A0A1K1ZPD9_STRAR</name>
<feature type="chain" id="PRO_5039024574" description="Alpha/beta hydrolase" evidence="2">
    <location>
        <begin position="33"/>
        <end position="470"/>
    </location>
</feature>
<evidence type="ECO:0008006" key="5">
    <source>
        <dbReference type="Google" id="ProtNLM"/>
    </source>
</evidence>
<dbReference type="Proteomes" id="UP000181909">
    <property type="component" value="Unassembled WGS sequence"/>
</dbReference>
<keyword evidence="1" id="KW-1133">Transmembrane helix</keyword>
<evidence type="ECO:0000313" key="3">
    <source>
        <dbReference type="EMBL" id="SFX75975.1"/>
    </source>
</evidence>
<dbReference type="PANTHER" id="PTHR43265:SF1">
    <property type="entry name" value="ESTERASE ESTD"/>
    <property type="match status" value="1"/>
</dbReference>
<dbReference type="PANTHER" id="PTHR43265">
    <property type="entry name" value="ESTERASE ESTD"/>
    <property type="match status" value="1"/>
</dbReference>
<accession>A0A1K1ZPD9</accession>
<dbReference type="Gene3D" id="3.40.50.1820">
    <property type="entry name" value="alpha/beta hydrolase"/>
    <property type="match status" value="1"/>
</dbReference>
<feature type="signal peptide" evidence="2">
    <location>
        <begin position="1"/>
        <end position="32"/>
    </location>
</feature>
<gene>
    <name evidence="3" type="ORF">SAMN02787144_100627</name>
</gene>
<keyword evidence="2" id="KW-0732">Signal</keyword>
<evidence type="ECO:0000256" key="2">
    <source>
        <dbReference type="SAM" id="SignalP"/>
    </source>
</evidence>
<sequence length="470" mass="50520">MRLARGLCPRRLLLLLSASCVALMLLSPTAAATPTDDRPASTEVSFTGADGVRLYGTVLSPTAVGGDRPALVMVPGAGPGGRSELRAAAESYARHGIVALIYDKRTTGYSTLHRDYSLLADDALAALRLLRDRPGVDRAGTGMWGLSEGAWAVSLAANRSADVSFVITAGAVGMEPARQQAWAYGEYLAHAGVSGSLPHTMQGSFTRQLVGAGLFPEADYDPVPTWQHVRQPVLAEWGTLDREAAPQESSRIIARALYRGGNRHYTIRFVPDVRHNLNATRDHGFDRISRLPSDYADFETAWIERLSRGLPPRSIDPAPHQQRQTRALPSPVWYDAGQVQLAALCVLAIGFVGYPLCALVRRVGKGRGRVPSLRAARWLSGTGLAVIVGMPIYLLFLALTAAGVTGPVLLGRTLPWLALQLLAVAVVGATVWTGVSWWHGRGRAGRAESVRLGLQPPTVYHRARTGSDEP</sequence>
<dbReference type="AlphaFoldDB" id="A0A1K1ZPD9"/>
<dbReference type="EMBL" id="FPJO01000006">
    <property type="protein sequence ID" value="SFX75975.1"/>
    <property type="molecule type" value="Genomic_DNA"/>
</dbReference>
<feature type="transmembrane region" description="Helical" evidence="1">
    <location>
        <begin position="381"/>
        <end position="404"/>
    </location>
</feature>
<dbReference type="InterPro" id="IPR053145">
    <property type="entry name" value="AB_hydrolase_Est10"/>
</dbReference>
<reference evidence="3 4" key="1">
    <citation type="submission" date="2016-11" db="EMBL/GenBank/DDBJ databases">
        <authorList>
            <person name="Jaros S."/>
            <person name="Januszkiewicz K."/>
            <person name="Wedrychowicz H."/>
        </authorList>
    </citation>
    <scope>NUCLEOTIDE SEQUENCE [LARGE SCALE GENOMIC DNA]</scope>
    <source>
        <strain evidence="3 4">OK807</strain>
    </source>
</reference>
<feature type="transmembrane region" description="Helical" evidence="1">
    <location>
        <begin position="416"/>
        <end position="438"/>
    </location>
</feature>
<protein>
    <recommendedName>
        <fullName evidence="5">Alpha/beta hydrolase</fullName>
    </recommendedName>
</protein>
<dbReference type="STRING" id="1893.SAMN02787144_100627"/>
<keyword evidence="1" id="KW-0472">Membrane</keyword>
<evidence type="ECO:0000313" key="4">
    <source>
        <dbReference type="Proteomes" id="UP000181909"/>
    </source>
</evidence>
<dbReference type="SUPFAM" id="SSF53474">
    <property type="entry name" value="alpha/beta-Hydrolases"/>
    <property type="match status" value="1"/>
</dbReference>
<evidence type="ECO:0000256" key="1">
    <source>
        <dbReference type="SAM" id="Phobius"/>
    </source>
</evidence>
<keyword evidence="1" id="KW-0812">Transmembrane</keyword>